<dbReference type="CDD" id="cd00067">
    <property type="entry name" value="GAL4"/>
    <property type="match status" value="1"/>
</dbReference>
<dbReference type="GO" id="GO:0000981">
    <property type="term" value="F:DNA-binding transcription factor activity, RNA polymerase II-specific"/>
    <property type="evidence" value="ECO:0007669"/>
    <property type="project" value="InterPro"/>
</dbReference>
<dbReference type="GO" id="GO:0003677">
    <property type="term" value="F:DNA binding"/>
    <property type="evidence" value="ECO:0007669"/>
    <property type="project" value="UniProtKB-KW"/>
</dbReference>
<dbReference type="OrthoDB" id="4330117at2759"/>
<dbReference type="InterPro" id="IPR001138">
    <property type="entry name" value="Zn2Cys6_DnaBD"/>
</dbReference>
<protein>
    <recommendedName>
        <fullName evidence="6">Zn(2)-C6 fungal-type domain-containing protein</fullName>
    </recommendedName>
</protein>
<feature type="region of interest" description="Disordered" evidence="5">
    <location>
        <begin position="54"/>
        <end position="91"/>
    </location>
</feature>
<evidence type="ECO:0000313" key="8">
    <source>
        <dbReference type="Proteomes" id="UP001149165"/>
    </source>
</evidence>
<reference evidence="7" key="1">
    <citation type="submission" date="2022-11" db="EMBL/GenBank/DDBJ databases">
        <authorList>
            <person name="Petersen C."/>
        </authorList>
    </citation>
    <scope>NUCLEOTIDE SEQUENCE</scope>
    <source>
        <strain evidence="7">IBT 30069</strain>
    </source>
</reference>
<reference evidence="7" key="2">
    <citation type="journal article" date="2023" name="IMA Fungus">
        <title>Comparative genomic study of the Penicillium genus elucidates a diverse pangenome and 15 lateral gene transfer events.</title>
        <authorList>
            <person name="Petersen C."/>
            <person name="Sorensen T."/>
            <person name="Nielsen M.R."/>
            <person name="Sondergaard T.E."/>
            <person name="Sorensen J.L."/>
            <person name="Fitzpatrick D.A."/>
            <person name="Frisvad J.C."/>
            <person name="Nielsen K.L."/>
        </authorList>
    </citation>
    <scope>NUCLEOTIDE SEQUENCE</scope>
    <source>
        <strain evidence="7">IBT 30069</strain>
    </source>
</reference>
<accession>A0A9W9K0E8</accession>
<feature type="compositionally biased region" description="Polar residues" evidence="5">
    <location>
        <begin position="81"/>
        <end position="91"/>
    </location>
</feature>
<evidence type="ECO:0000256" key="3">
    <source>
        <dbReference type="ARBA" id="ARBA00023163"/>
    </source>
</evidence>
<dbReference type="SUPFAM" id="SSF57701">
    <property type="entry name" value="Zn2/Cys6 DNA-binding domain"/>
    <property type="match status" value="1"/>
</dbReference>
<evidence type="ECO:0000256" key="4">
    <source>
        <dbReference type="ARBA" id="ARBA00023242"/>
    </source>
</evidence>
<keyword evidence="2" id="KW-0238">DNA-binding</keyword>
<evidence type="ECO:0000256" key="1">
    <source>
        <dbReference type="ARBA" id="ARBA00023015"/>
    </source>
</evidence>
<dbReference type="Pfam" id="PF00172">
    <property type="entry name" value="Zn_clus"/>
    <property type="match status" value="1"/>
</dbReference>
<organism evidence="7 8">
    <name type="scientific">Penicillium angulare</name>
    <dbReference type="NCBI Taxonomy" id="116970"/>
    <lineage>
        <taxon>Eukaryota</taxon>
        <taxon>Fungi</taxon>
        <taxon>Dikarya</taxon>
        <taxon>Ascomycota</taxon>
        <taxon>Pezizomycotina</taxon>
        <taxon>Eurotiomycetes</taxon>
        <taxon>Eurotiomycetidae</taxon>
        <taxon>Eurotiales</taxon>
        <taxon>Aspergillaceae</taxon>
        <taxon>Penicillium</taxon>
    </lineage>
</organism>
<dbReference type="Proteomes" id="UP001149165">
    <property type="component" value="Unassembled WGS sequence"/>
</dbReference>
<gene>
    <name evidence="7" type="ORF">N7456_012175</name>
</gene>
<dbReference type="GO" id="GO:0008270">
    <property type="term" value="F:zinc ion binding"/>
    <property type="evidence" value="ECO:0007669"/>
    <property type="project" value="InterPro"/>
</dbReference>
<evidence type="ECO:0000259" key="6">
    <source>
        <dbReference type="PROSITE" id="PS50048"/>
    </source>
</evidence>
<evidence type="ECO:0000256" key="2">
    <source>
        <dbReference type="ARBA" id="ARBA00023125"/>
    </source>
</evidence>
<dbReference type="AlphaFoldDB" id="A0A9W9K0E8"/>
<evidence type="ECO:0000313" key="7">
    <source>
        <dbReference type="EMBL" id="KAJ5088559.1"/>
    </source>
</evidence>
<keyword evidence="8" id="KW-1185">Reference proteome</keyword>
<dbReference type="EMBL" id="JAPQKH010000007">
    <property type="protein sequence ID" value="KAJ5088559.1"/>
    <property type="molecule type" value="Genomic_DNA"/>
</dbReference>
<feature type="compositionally biased region" description="Low complexity" evidence="5">
    <location>
        <begin position="54"/>
        <end position="68"/>
    </location>
</feature>
<keyword evidence="3" id="KW-0804">Transcription</keyword>
<feature type="domain" description="Zn(2)-C6 fungal-type" evidence="6">
    <location>
        <begin position="15"/>
        <end position="49"/>
    </location>
</feature>
<dbReference type="PROSITE" id="PS50048">
    <property type="entry name" value="ZN2_CY6_FUNGAL_2"/>
    <property type="match status" value="1"/>
</dbReference>
<sequence length="369" mass="41179">MESSSTRPTTAKRASCDRCHLQKIRCPRPDSDDLSSCARCRYLGIQCVYSAPLPRGRPSGSKKSSSKSYRTPKEVPLLPRPSQTTPEPLDNQETISDELRSVLVSQDCGYPAGTWFESDPWSLLGTAADRGSFADLTMETTSTYTSSASSAELSHDDIFTNSMQQLAALSCSLYTLHTTCRNEISSLELHPQLVSHTSAFNSLATLLRAVPSLDEYEIYTEACLASKSLLLVMYRLRLLDSPNEEVLPAALRHLLSACYVQLLHVHTILVRLMSYEASNSPDFHQGDPFSFARLRLVVIYNLIKHLLEHVRRGYGAYGLTVAQSASQPTTNTESQEISQAEHKLWNDLQRLEICLSPMLQTPWAHYSTE</sequence>
<proteinExistence type="predicted"/>
<comment type="caution">
    <text evidence="7">The sequence shown here is derived from an EMBL/GenBank/DDBJ whole genome shotgun (WGS) entry which is preliminary data.</text>
</comment>
<evidence type="ECO:0000256" key="5">
    <source>
        <dbReference type="SAM" id="MobiDB-lite"/>
    </source>
</evidence>
<dbReference type="InterPro" id="IPR036864">
    <property type="entry name" value="Zn2-C6_fun-type_DNA-bd_sf"/>
</dbReference>
<dbReference type="PROSITE" id="PS00463">
    <property type="entry name" value="ZN2_CY6_FUNGAL_1"/>
    <property type="match status" value="1"/>
</dbReference>
<keyword evidence="4" id="KW-0539">Nucleus</keyword>
<dbReference type="Gene3D" id="4.10.240.10">
    <property type="entry name" value="Zn(2)-C6 fungal-type DNA-binding domain"/>
    <property type="match status" value="1"/>
</dbReference>
<dbReference type="SMART" id="SM00066">
    <property type="entry name" value="GAL4"/>
    <property type="match status" value="1"/>
</dbReference>
<name>A0A9W9K0E8_9EURO</name>
<keyword evidence="1" id="KW-0805">Transcription regulation</keyword>